<keyword evidence="3" id="KW-0812">Transmembrane</keyword>
<dbReference type="OrthoDB" id="290051at2"/>
<keyword evidence="5" id="KW-0012">Acyltransferase</keyword>
<dbReference type="EMBL" id="FPAA01000001">
    <property type="protein sequence ID" value="SFS30385.1"/>
    <property type="molecule type" value="Genomic_DNA"/>
</dbReference>
<feature type="transmembrane region" description="Helical" evidence="3">
    <location>
        <begin position="265"/>
        <end position="285"/>
    </location>
</feature>
<feature type="transmembrane region" description="Helical" evidence="3">
    <location>
        <begin position="124"/>
        <end position="147"/>
    </location>
</feature>
<feature type="transmembrane region" description="Helical" evidence="3">
    <location>
        <begin position="84"/>
        <end position="104"/>
    </location>
</feature>
<proteinExistence type="inferred from homology"/>
<protein>
    <submittedName>
        <fullName evidence="5">Peptidoglycan/LPS O-acetylase OafA/YrhL, contains acyltransferase and SGNH-hydrolase domains</fullName>
    </submittedName>
</protein>
<feature type="transmembrane region" description="Helical" evidence="3">
    <location>
        <begin position="305"/>
        <end position="323"/>
    </location>
</feature>
<keyword evidence="5" id="KW-0378">Hydrolase</keyword>
<feature type="domain" description="Acyltransferase 3" evidence="4">
    <location>
        <begin position="15"/>
        <end position="320"/>
    </location>
</feature>
<keyword evidence="3" id="KW-0472">Membrane</keyword>
<comment type="subcellular location">
    <subcellularLocation>
        <location evidence="1">Membrane</location>
    </subcellularLocation>
</comment>
<evidence type="ECO:0000256" key="3">
    <source>
        <dbReference type="SAM" id="Phobius"/>
    </source>
</evidence>
<name>A0A1I6NR58_9BACL</name>
<organism evidence="5 6">
    <name type="scientific">Marininema halotolerans</name>
    <dbReference type="NCBI Taxonomy" id="1155944"/>
    <lineage>
        <taxon>Bacteria</taxon>
        <taxon>Bacillati</taxon>
        <taxon>Bacillota</taxon>
        <taxon>Bacilli</taxon>
        <taxon>Bacillales</taxon>
        <taxon>Thermoactinomycetaceae</taxon>
        <taxon>Marininema</taxon>
    </lineage>
</organism>
<feature type="transmembrane region" description="Helical" evidence="3">
    <location>
        <begin position="236"/>
        <end position="253"/>
    </location>
</feature>
<feature type="transmembrane region" description="Helical" evidence="3">
    <location>
        <begin position="47"/>
        <end position="63"/>
    </location>
</feature>
<keyword evidence="6" id="KW-1185">Reference proteome</keyword>
<feature type="transmembrane region" description="Helical" evidence="3">
    <location>
        <begin position="12"/>
        <end position="32"/>
    </location>
</feature>
<keyword evidence="5" id="KW-0808">Transferase</keyword>
<dbReference type="InterPro" id="IPR002656">
    <property type="entry name" value="Acyl_transf_3_dom"/>
</dbReference>
<comment type="similarity">
    <text evidence="2">Belongs to the acyltransferase 3 family.</text>
</comment>
<dbReference type="RefSeq" id="WP_091832081.1">
    <property type="nucleotide sequence ID" value="NZ_FPAA01000001.1"/>
</dbReference>
<gene>
    <name evidence="5" type="ORF">SAMN05444972_10144</name>
</gene>
<dbReference type="Proteomes" id="UP000198660">
    <property type="component" value="Unassembled WGS sequence"/>
</dbReference>
<evidence type="ECO:0000313" key="5">
    <source>
        <dbReference type="EMBL" id="SFS30385.1"/>
    </source>
</evidence>
<evidence type="ECO:0000256" key="1">
    <source>
        <dbReference type="ARBA" id="ARBA00004370"/>
    </source>
</evidence>
<reference evidence="6" key="1">
    <citation type="submission" date="2016-10" db="EMBL/GenBank/DDBJ databases">
        <authorList>
            <person name="Varghese N."/>
            <person name="Submissions S."/>
        </authorList>
    </citation>
    <scope>NUCLEOTIDE SEQUENCE [LARGE SCALE GENOMIC DNA]</scope>
    <source>
        <strain evidence="6">DSM 45789</strain>
    </source>
</reference>
<sequence>MNKKWNLIHASRGFFSLLMILFTAHQLGIRYWKAGLFDWDSTVRSGTMDYFMLVSGFVLFYTYKDRFGNGKVALRYMKKRLLRIYPTYWYILIPMSAFAPFFIGEKPSIKQVVHAFFLFPQEQAINPPTIILSGYLIYYLLFGIAILVGKGRGTVLLSLWFMGVFIQYTNDIWSGNPWIDVLLSKYHLYFLAGGFIANLVTKVDIPYPHLLVTGGFAGLVLAWVNGQHHWVPLDDLYAYGIPAATILMGLALLEQKREWWIPRGLYFLGSASYTLFLTHFPLLVLLQQGLSEWGIDDSLGPKATLVLMALLTVMIGSLLYMVVERPLLSFMRFTKKVPVATTNPSSNGWINQKS</sequence>
<dbReference type="AlphaFoldDB" id="A0A1I6NR58"/>
<accession>A0A1I6NR58</accession>
<evidence type="ECO:0000313" key="6">
    <source>
        <dbReference type="Proteomes" id="UP000198660"/>
    </source>
</evidence>
<feature type="transmembrane region" description="Helical" evidence="3">
    <location>
        <begin position="207"/>
        <end position="224"/>
    </location>
</feature>
<evidence type="ECO:0000256" key="2">
    <source>
        <dbReference type="ARBA" id="ARBA00007400"/>
    </source>
</evidence>
<dbReference type="GO" id="GO:0016747">
    <property type="term" value="F:acyltransferase activity, transferring groups other than amino-acyl groups"/>
    <property type="evidence" value="ECO:0007669"/>
    <property type="project" value="InterPro"/>
</dbReference>
<dbReference type="Pfam" id="PF01757">
    <property type="entry name" value="Acyl_transf_3"/>
    <property type="match status" value="1"/>
</dbReference>
<dbReference type="GO" id="GO:0016787">
    <property type="term" value="F:hydrolase activity"/>
    <property type="evidence" value="ECO:0007669"/>
    <property type="project" value="UniProtKB-KW"/>
</dbReference>
<feature type="transmembrane region" description="Helical" evidence="3">
    <location>
        <begin position="182"/>
        <end position="200"/>
    </location>
</feature>
<evidence type="ECO:0000259" key="4">
    <source>
        <dbReference type="Pfam" id="PF01757"/>
    </source>
</evidence>
<feature type="transmembrane region" description="Helical" evidence="3">
    <location>
        <begin position="154"/>
        <end position="170"/>
    </location>
</feature>
<keyword evidence="3" id="KW-1133">Transmembrane helix</keyword>